<dbReference type="WBParaSite" id="sdigi.contig120.g4727.t1">
    <property type="protein sequence ID" value="sdigi.contig120.g4727.t1"/>
    <property type="gene ID" value="sdigi.contig120.g4727"/>
</dbReference>
<feature type="transmembrane region" description="Helical" evidence="2">
    <location>
        <begin position="594"/>
        <end position="612"/>
    </location>
</feature>
<organism evidence="3 4">
    <name type="scientific">Setaria digitata</name>
    <dbReference type="NCBI Taxonomy" id="48799"/>
    <lineage>
        <taxon>Eukaryota</taxon>
        <taxon>Metazoa</taxon>
        <taxon>Ecdysozoa</taxon>
        <taxon>Nematoda</taxon>
        <taxon>Chromadorea</taxon>
        <taxon>Rhabditida</taxon>
        <taxon>Spirurina</taxon>
        <taxon>Spiruromorpha</taxon>
        <taxon>Filarioidea</taxon>
        <taxon>Setariidae</taxon>
        <taxon>Setaria</taxon>
    </lineage>
</organism>
<proteinExistence type="predicted"/>
<feature type="compositionally biased region" description="Basic and acidic residues" evidence="1">
    <location>
        <begin position="1"/>
        <end position="10"/>
    </location>
</feature>
<name>A0A915PJT8_9BILA</name>
<evidence type="ECO:0000313" key="4">
    <source>
        <dbReference type="WBParaSite" id="sdigi.contig120.g4727.t1"/>
    </source>
</evidence>
<keyword evidence="2" id="KW-0812">Transmembrane</keyword>
<accession>A0A915PJT8</accession>
<feature type="region of interest" description="Disordered" evidence="1">
    <location>
        <begin position="1"/>
        <end position="35"/>
    </location>
</feature>
<feature type="transmembrane region" description="Helical" evidence="2">
    <location>
        <begin position="473"/>
        <end position="496"/>
    </location>
</feature>
<feature type="transmembrane region" description="Helical" evidence="2">
    <location>
        <begin position="249"/>
        <end position="275"/>
    </location>
</feature>
<feature type="transmembrane region" description="Helical" evidence="2">
    <location>
        <begin position="184"/>
        <end position="207"/>
    </location>
</feature>
<dbReference type="AlphaFoldDB" id="A0A915PJT8"/>
<feature type="transmembrane region" description="Helical" evidence="2">
    <location>
        <begin position="619"/>
        <end position="640"/>
    </location>
</feature>
<evidence type="ECO:0000313" key="3">
    <source>
        <dbReference type="Proteomes" id="UP000887581"/>
    </source>
</evidence>
<protein>
    <submittedName>
        <fullName evidence="4">Uncharacterized protein</fullName>
    </submittedName>
</protein>
<keyword evidence="2" id="KW-0472">Membrane</keyword>
<evidence type="ECO:0000256" key="1">
    <source>
        <dbReference type="SAM" id="MobiDB-lite"/>
    </source>
</evidence>
<feature type="transmembrane region" description="Helical" evidence="2">
    <location>
        <begin position="219"/>
        <end position="243"/>
    </location>
</feature>
<reference evidence="4" key="1">
    <citation type="submission" date="2022-11" db="UniProtKB">
        <authorList>
            <consortium name="WormBaseParasite"/>
        </authorList>
    </citation>
    <scope>IDENTIFICATION</scope>
</reference>
<feature type="transmembrane region" description="Helical" evidence="2">
    <location>
        <begin position="652"/>
        <end position="669"/>
    </location>
</feature>
<keyword evidence="3" id="KW-1185">Reference proteome</keyword>
<sequence length="717" mass="79217">MNDESIKKLLDIPGDTGGEEQRRSNSTGAMPHPGHSTLHFHTPTMPPPESIGVGGRYSSRDLDFYFGVLGSFWDAVVYFEEIRGSRAQVFVPSVFQINMMLLVNDDTEILSRLGVLAPCLEDHSKCLRNERMFSGFVFPESKAGGNYSSVDDEISSNVYLKGISTSVQNITLPNIVVSTHASDFLFIVFVFCIATCGFLLGCSTALLGSSKDVLSAYVYSFLTGFLHGTIFRGGLIILCANNFGTRTVFAMHVFFAAGILLMSVLSTFILSGVAVPYPYSNKLSGDYNVMDQLPIKQEVHSSLLQSRKDIFTEPTILKNFVTSKISRPDHVVGVDSVAEPKTQGNLEKQKVTVERTKSEMEGQSVLPKESSFLSSVSPGYVNISSIASLHHLEKDDKGTARNTKGTETTTRSDALFTLHSLKKSNNFTASFVFSDISYSFSELNWQIDSVTFPSLWVLKDLEQKFGPFQNIHVVYALATFLGFCNLLLYFFTAVYYDSFYITEPSMRITELQTTPNLFADCKEMAVSWRVYSVLFFLLTGGVELVVGEGLIFYALFRPELNLSQRNGLFLTSIFWCGVIAARISFIVMTKFVNISRLSNVVLFSAVVAGYVAASVRSFLAALFILFILGLSLGPLSPSLFCWLDEQKLSSRLSLTLLYVIVLVSVISQFPNGPSPEMNSSATDKKMRNGDYMALVDGSNSKYEIFADDGSSSEGLDR</sequence>
<dbReference type="Proteomes" id="UP000887581">
    <property type="component" value="Unplaced"/>
</dbReference>
<keyword evidence="2" id="KW-1133">Transmembrane helix</keyword>
<feature type="transmembrane region" description="Helical" evidence="2">
    <location>
        <begin position="533"/>
        <end position="556"/>
    </location>
</feature>
<evidence type="ECO:0000256" key="2">
    <source>
        <dbReference type="SAM" id="Phobius"/>
    </source>
</evidence>
<feature type="transmembrane region" description="Helical" evidence="2">
    <location>
        <begin position="568"/>
        <end position="588"/>
    </location>
</feature>